<dbReference type="GO" id="GO:0004601">
    <property type="term" value="F:peroxidase activity"/>
    <property type="evidence" value="ECO:0007669"/>
    <property type="project" value="InterPro"/>
</dbReference>
<evidence type="ECO:0000313" key="5">
    <source>
        <dbReference type="EMBL" id="KAI3926467.1"/>
    </source>
</evidence>
<comment type="caution">
    <text evidence="4">The sequence shown here is derived from an EMBL/GenBank/DDBJ whole genome shotgun (WGS) entry which is preliminary data.</text>
</comment>
<keyword evidence="1" id="KW-0560">Oxidoreductase</keyword>
<evidence type="ECO:0000259" key="3">
    <source>
        <dbReference type="Pfam" id="PF00141"/>
    </source>
</evidence>
<dbReference type="PANTHER" id="PTHR31356:SF59">
    <property type="entry name" value="L-ASCORBATE PEROXIDASE 1, CYTOSOLIC"/>
    <property type="match status" value="1"/>
</dbReference>
<dbReference type="EMBL" id="JAJJMB010008035">
    <property type="protein sequence ID" value="KAI3926467.1"/>
    <property type="molecule type" value="Genomic_DNA"/>
</dbReference>
<protein>
    <recommendedName>
        <fullName evidence="3">Plant heme peroxidase family profile domain-containing protein</fullName>
    </recommendedName>
</protein>
<proteinExistence type="inferred from homology"/>
<evidence type="ECO:0000313" key="6">
    <source>
        <dbReference type="Proteomes" id="UP001202328"/>
    </source>
</evidence>
<dbReference type="InterPro" id="IPR002207">
    <property type="entry name" value="Peroxidase_I"/>
</dbReference>
<dbReference type="GO" id="GO:0000302">
    <property type="term" value="P:response to reactive oxygen species"/>
    <property type="evidence" value="ECO:0007669"/>
    <property type="project" value="TreeGrafter"/>
</dbReference>
<gene>
    <name evidence="4" type="ORF">MKW98_016565</name>
    <name evidence="5" type="ORF">MKW98_030549</name>
</gene>
<evidence type="ECO:0000256" key="1">
    <source>
        <dbReference type="ARBA" id="ARBA00023002"/>
    </source>
</evidence>
<evidence type="ECO:0000256" key="2">
    <source>
        <dbReference type="RuleBase" id="RU004241"/>
    </source>
</evidence>
<dbReference type="GO" id="GO:0034599">
    <property type="term" value="P:cellular response to oxidative stress"/>
    <property type="evidence" value="ECO:0007669"/>
    <property type="project" value="InterPro"/>
</dbReference>
<dbReference type="Gene3D" id="1.10.520.10">
    <property type="match status" value="1"/>
</dbReference>
<dbReference type="SUPFAM" id="SSF48113">
    <property type="entry name" value="Heme-dependent peroxidases"/>
    <property type="match status" value="1"/>
</dbReference>
<evidence type="ECO:0000313" key="4">
    <source>
        <dbReference type="EMBL" id="KAI3848157.1"/>
    </source>
</evidence>
<dbReference type="InterPro" id="IPR044831">
    <property type="entry name" value="Ccp1-like"/>
</dbReference>
<feature type="domain" description="Plant heme peroxidase family profile" evidence="3">
    <location>
        <begin position="22"/>
        <end position="81"/>
    </location>
</feature>
<dbReference type="InterPro" id="IPR010255">
    <property type="entry name" value="Haem_peroxidase_sf"/>
</dbReference>
<organism evidence="4 6">
    <name type="scientific">Papaver atlanticum</name>
    <dbReference type="NCBI Taxonomy" id="357466"/>
    <lineage>
        <taxon>Eukaryota</taxon>
        <taxon>Viridiplantae</taxon>
        <taxon>Streptophyta</taxon>
        <taxon>Embryophyta</taxon>
        <taxon>Tracheophyta</taxon>
        <taxon>Spermatophyta</taxon>
        <taxon>Magnoliopsida</taxon>
        <taxon>Ranunculales</taxon>
        <taxon>Papaveraceae</taxon>
        <taxon>Papaveroideae</taxon>
        <taxon>Papaver</taxon>
    </lineage>
</organism>
<accession>A0AAD4RZ74</accession>
<dbReference type="AlphaFoldDB" id="A0AAD4RZ74"/>
<reference evidence="4" key="1">
    <citation type="submission" date="2022-04" db="EMBL/GenBank/DDBJ databases">
        <title>A functionally conserved STORR gene fusion in Papaver species that diverged 16.8 million years ago.</title>
        <authorList>
            <person name="Catania T."/>
        </authorList>
    </citation>
    <scope>NUCLEOTIDE SEQUENCE</scope>
    <source>
        <strain evidence="4">S-188037</strain>
    </source>
</reference>
<dbReference type="EMBL" id="JAJJMB010016274">
    <property type="protein sequence ID" value="KAI3848157.1"/>
    <property type="molecule type" value="Genomic_DNA"/>
</dbReference>
<name>A0AAD4RZ74_9MAGN</name>
<keyword evidence="6" id="KW-1185">Reference proteome</keyword>
<dbReference type="Proteomes" id="UP001202328">
    <property type="component" value="Unassembled WGS sequence"/>
</dbReference>
<dbReference type="GO" id="GO:0009507">
    <property type="term" value="C:chloroplast"/>
    <property type="evidence" value="ECO:0007669"/>
    <property type="project" value="TreeGrafter"/>
</dbReference>
<dbReference type="Pfam" id="PF00141">
    <property type="entry name" value="peroxidase"/>
    <property type="match status" value="1"/>
</dbReference>
<dbReference type="InterPro" id="IPR002016">
    <property type="entry name" value="Haem_peroxidase"/>
</dbReference>
<comment type="similarity">
    <text evidence="2">Belongs to the peroxidase family.</text>
</comment>
<dbReference type="PRINTS" id="PR00459">
    <property type="entry name" value="ASPEROXIDASE"/>
</dbReference>
<dbReference type="PANTHER" id="PTHR31356">
    <property type="entry name" value="THYLAKOID LUMENAL 29 KDA PROTEIN, CHLOROPLASTIC-RELATED"/>
    <property type="match status" value="1"/>
</dbReference>
<dbReference type="GO" id="GO:0020037">
    <property type="term" value="F:heme binding"/>
    <property type="evidence" value="ECO:0007669"/>
    <property type="project" value="InterPro"/>
</dbReference>
<sequence length="130" mass="14535">MCKWHLAGSFDVKSRAGGHFGTMKPAEELSHAAYNELDIAIRLLDPMEEQLPTISYADFLAGVVAVEVTGGPKVPFHSGREVSVATSFFHRGTHMERSDFEEPRTTNPLIFNNSYTLSESVFVLIWTLYL</sequence>
<dbReference type="GO" id="GO:0042744">
    <property type="term" value="P:hydrogen peroxide catabolic process"/>
    <property type="evidence" value="ECO:0007669"/>
    <property type="project" value="TreeGrafter"/>
</dbReference>